<proteinExistence type="predicted"/>
<evidence type="ECO:0000313" key="2">
    <source>
        <dbReference type="Proteomes" id="UP000002173"/>
    </source>
</evidence>
<comment type="caution">
    <text evidence="1">The sequence shown here is derived from an EMBL/GenBank/DDBJ whole genome shotgun (WGS) entry which is preliminary data.</text>
</comment>
<dbReference type="EMBL" id="AAXT01000002">
    <property type="protein sequence ID" value="EDO07089.1"/>
    <property type="molecule type" value="Genomic_DNA"/>
</dbReference>
<protein>
    <submittedName>
        <fullName evidence="1">Uncharacterized protein</fullName>
    </submittedName>
</protein>
<evidence type="ECO:0000313" key="1">
    <source>
        <dbReference type="EMBL" id="EDO07089.1"/>
    </source>
</evidence>
<name>A7ARC0_BABBO</name>
<keyword evidence="2" id="KW-1185">Reference proteome</keyword>
<reference evidence="2" key="2">
    <citation type="journal article" date="2020" name="Data Brief">
        <title>Transcriptome dataset of Babesia bovis life stages within vertebrate and invertebrate hosts.</title>
        <authorList>
            <person name="Ueti M.W."/>
            <person name="Johnson W.C."/>
            <person name="Kappmeyer L.S."/>
            <person name="Herndon D.R."/>
            <person name="Mousel M.R."/>
            <person name="Reif K.E."/>
            <person name="Taus N.S."/>
            <person name="Ifeonu O.O."/>
            <person name="Silva J.C."/>
            <person name="Suarez C.E."/>
            <person name="Brayton K.A."/>
        </authorList>
    </citation>
    <scope>NUCLEOTIDE SEQUENCE [LARGE SCALE GENOMIC DNA]</scope>
</reference>
<reference evidence="2" key="3">
    <citation type="journal article" date="2021" name="Int. J. Parasitol.">
        <title>Comparative analysis of gene expression between Babesia bovis blood stages and kinetes allowed by improved genome annotation.</title>
        <authorList>
            <person name="Ueti M.W."/>
            <person name="Johnson W.C."/>
            <person name="Kappmeyer L.S."/>
            <person name="Herndon D.R."/>
            <person name="Mousel M.R."/>
            <person name="Reif K.E."/>
            <person name="Taus N.S."/>
            <person name="Ifeonu O.O."/>
            <person name="Silva J.C."/>
            <person name="Suarez C.E."/>
            <person name="Brayton K.A."/>
        </authorList>
    </citation>
    <scope>NUCLEOTIDE SEQUENCE [LARGE SCALE GENOMIC DNA]</scope>
</reference>
<dbReference type="Proteomes" id="UP000002173">
    <property type="component" value="Unassembled WGS sequence"/>
</dbReference>
<dbReference type="RefSeq" id="XP_001610657.1">
    <property type="nucleotide sequence ID" value="XM_001610607.1"/>
</dbReference>
<dbReference type="InParanoid" id="A7ARC0"/>
<dbReference type="KEGG" id="bbo:BBOV_IV007330"/>
<gene>
    <name evidence="1" type="ORF">BBOV_IV007330</name>
</gene>
<accession>A7ARC0</accession>
<dbReference type="OMA" id="FYFTEAC"/>
<dbReference type="GeneID" id="5478891"/>
<dbReference type="eggNOG" id="ENOG502QXP7">
    <property type="taxonomic scope" value="Eukaryota"/>
</dbReference>
<reference evidence="1 2" key="1">
    <citation type="journal article" date="2007" name="PLoS Pathog.">
        <title>Genome sequence of Babesia bovis and comparative analysis of apicomplexan hemoprotozoa.</title>
        <authorList>
            <person name="Brayton K.A."/>
            <person name="Lau A.O.T."/>
            <person name="Herndon D.R."/>
            <person name="Hannick L."/>
            <person name="Kappmeyer L.S."/>
            <person name="Berens S.J."/>
            <person name="Bidwell S.L."/>
            <person name="Brown W.C."/>
            <person name="Crabtree J."/>
            <person name="Fadrosh D."/>
            <person name="Feldblum T."/>
            <person name="Forberger H.A."/>
            <person name="Haas B.J."/>
            <person name="Howell J.M."/>
            <person name="Khouri H."/>
            <person name="Koo H."/>
            <person name="Mann D.J."/>
            <person name="Norimine J."/>
            <person name="Paulsen I.T."/>
            <person name="Radune D."/>
            <person name="Ren Q."/>
            <person name="Smith R.K. Jr."/>
            <person name="Suarez C.E."/>
            <person name="White O."/>
            <person name="Wortman J.R."/>
            <person name="Knowles D.P. Jr."/>
            <person name="McElwain T.F."/>
            <person name="Nene V.M."/>
        </authorList>
    </citation>
    <scope>NUCLEOTIDE SEQUENCE [LARGE SCALE GENOMIC DNA]</scope>
    <source>
        <strain evidence="1">T2Bo</strain>
    </source>
</reference>
<organism evidence="1 2">
    <name type="scientific">Babesia bovis</name>
    <dbReference type="NCBI Taxonomy" id="5865"/>
    <lineage>
        <taxon>Eukaryota</taxon>
        <taxon>Sar</taxon>
        <taxon>Alveolata</taxon>
        <taxon>Apicomplexa</taxon>
        <taxon>Aconoidasida</taxon>
        <taxon>Piroplasmida</taxon>
        <taxon>Babesiidae</taxon>
        <taxon>Babesia</taxon>
    </lineage>
</organism>
<sequence>MEKALADFSIHWENVGPFHDFSKVLRQEDYDDAETCGEESITGVSRKITSLEAYSHDIDPIYERVREEDLIAKLGRLHSRWDAIIFDLERRLDHIHAMHEECIHNVDELTHKQSTYCLNFKHVNQKFNILSERKATIGEKLGMLEEMHNHYSQYKGFARTLHQIENNEFIRTKTTSDPTATATDDEEQLLTRTLDYGNKIADRLNTMLPAIDASIDFFSIHTDYFNAESTRYQYEALRTSIFGVIKMVFKEFYNFANDISKDVKHFDVAEHYNKYRRIGRSVRNLSKYYTLQVTEVCTAEFLQLQMYYITNRIKMLNPLMMHKMESFKDFESIASFFLIICNLEILTFKETFVSDATNESLGTMVENVVFYFTEACKQHIAKLQTSADMRAALSSLKNNLINPISKSNNEDVLSPLMLKAQKFYQTVEMLLLKNVHRDVMENIRRYDRKPYVDSLCNNKELELDWDNELLTSVKDNLKGGMVYPPVCFGIAIVNVNKEYLGEPHINGLVTTVIHAIKTSLINVQYDFKKRQPLNKELTKINEELIVMSNIQHVLEQLADFKESQAYRAIESLYAEAERHFCSGVTNIILKDFIDFTKKQSKHDDGLYQEMLTKMKSQLSEKMPLIKLHLNSILLEPHYTDTCKQLMESLKDVPEMYMKKFGLEKPDIDYDYETSTLDVEKNMLLNI</sequence>
<dbReference type="VEuPathDB" id="PiroplasmaDB:BBOV_IV007330"/>
<dbReference type="AlphaFoldDB" id="A7ARC0"/>